<dbReference type="STRING" id="90262.A0A1X2J0W4"/>
<protein>
    <recommendedName>
        <fullName evidence="4">uracil phosphoribosyltransferase</fullName>
        <ecNumber evidence="4">2.4.2.9</ecNumber>
    </recommendedName>
</protein>
<sequence length="213" mass="23205">MTGSVHISQHPIVATKLSQLREASQSPKETRNIVHDLSTLLSYEASSDLPLSREKTLVSPYGPFQAAELKQRVALVPVLRSGLSLVDGFLASFPEAPILHLGLYREKVSLQPVEYYNKLPENPNVDLCYVLDPVVATGNTAVATVNMLKEWGIPGEHIKFVGILGSQPGVAHLQKEHPEIQIYLAGVDESLDGNGFIRPGLGDIGDRLMNTAF</sequence>
<evidence type="ECO:0000256" key="6">
    <source>
        <dbReference type="ARBA" id="ARBA00022676"/>
    </source>
</evidence>
<comment type="caution">
    <text evidence="11">The sequence shown here is derived from an EMBL/GenBank/DDBJ whole genome shotgun (WGS) entry which is preliminary data.</text>
</comment>
<dbReference type="EC" id="2.4.2.9" evidence="4"/>
<proteinExistence type="inferred from homology"/>
<evidence type="ECO:0000259" key="10">
    <source>
        <dbReference type="Pfam" id="PF14681"/>
    </source>
</evidence>
<comment type="similarity">
    <text evidence="3">Belongs to the UPRTase family.</text>
</comment>
<keyword evidence="5" id="KW-0021">Allosteric enzyme</keyword>
<accession>A0A1X2J0W4</accession>
<dbReference type="SUPFAM" id="SSF53271">
    <property type="entry name" value="PRTase-like"/>
    <property type="match status" value="1"/>
</dbReference>
<evidence type="ECO:0000256" key="5">
    <source>
        <dbReference type="ARBA" id="ARBA00022533"/>
    </source>
</evidence>
<reference evidence="11 12" key="1">
    <citation type="submission" date="2016-07" db="EMBL/GenBank/DDBJ databases">
        <title>Pervasive Adenine N6-methylation of Active Genes in Fungi.</title>
        <authorList>
            <consortium name="DOE Joint Genome Institute"/>
            <person name="Mondo S.J."/>
            <person name="Dannebaum R.O."/>
            <person name="Kuo R.C."/>
            <person name="Labutti K."/>
            <person name="Haridas S."/>
            <person name="Kuo A."/>
            <person name="Salamov A."/>
            <person name="Ahrendt S.R."/>
            <person name="Lipzen A."/>
            <person name="Sullivan W."/>
            <person name="Andreopoulos W.B."/>
            <person name="Clum A."/>
            <person name="Lindquist E."/>
            <person name="Daum C."/>
            <person name="Ramamoorthy G.K."/>
            <person name="Gryganskyi A."/>
            <person name="Culley D."/>
            <person name="Magnuson J.K."/>
            <person name="James T.Y."/>
            <person name="O'Malley M.A."/>
            <person name="Stajich J.E."/>
            <person name="Spatafora J.W."/>
            <person name="Visel A."/>
            <person name="Grigoriev I.V."/>
        </authorList>
    </citation>
    <scope>NUCLEOTIDE SEQUENCE [LARGE SCALE GENOMIC DNA]</scope>
    <source>
        <strain evidence="11 12">NRRL 1336</strain>
    </source>
</reference>
<dbReference type="Gene3D" id="3.40.50.2020">
    <property type="match status" value="1"/>
</dbReference>
<organism evidence="11 12">
    <name type="scientific">Absidia repens</name>
    <dbReference type="NCBI Taxonomy" id="90262"/>
    <lineage>
        <taxon>Eukaryota</taxon>
        <taxon>Fungi</taxon>
        <taxon>Fungi incertae sedis</taxon>
        <taxon>Mucoromycota</taxon>
        <taxon>Mucoromycotina</taxon>
        <taxon>Mucoromycetes</taxon>
        <taxon>Mucorales</taxon>
        <taxon>Cunninghamellaceae</taxon>
        <taxon>Absidia</taxon>
    </lineage>
</organism>
<dbReference type="NCBIfam" id="NF001097">
    <property type="entry name" value="PRK00129.1"/>
    <property type="match status" value="1"/>
</dbReference>
<evidence type="ECO:0000313" key="12">
    <source>
        <dbReference type="Proteomes" id="UP000193560"/>
    </source>
</evidence>
<evidence type="ECO:0000256" key="7">
    <source>
        <dbReference type="ARBA" id="ARBA00022679"/>
    </source>
</evidence>
<dbReference type="PANTHER" id="PTHR32315">
    <property type="entry name" value="ADENINE PHOSPHORIBOSYLTRANSFERASE"/>
    <property type="match status" value="1"/>
</dbReference>
<dbReference type="AlphaFoldDB" id="A0A1X2J0W4"/>
<comment type="cofactor">
    <cofactor evidence="1">
        <name>Mg(2+)</name>
        <dbReference type="ChEBI" id="CHEBI:18420"/>
    </cofactor>
</comment>
<dbReference type="InterPro" id="IPR000836">
    <property type="entry name" value="PRTase_dom"/>
</dbReference>
<dbReference type="GO" id="GO:0005525">
    <property type="term" value="F:GTP binding"/>
    <property type="evidence" value="ECO:0007669"/>
    <property type="project" value="UniProtKB-KW"/>
</dbReference>
<keyword evidence="6 11" id="KW-0328">Glycosyltransferase</keyword>
<name>A0A1X2J0W4_9FUNG</name>
<dbReference type="EMBL" id="MCGE01000001">
    <property type="protein sequence ID" value="ORZ25466.1"/>
    <property type="molecule type" value="Genomic_DNA"/>
</dbReference>
<dbReference type="GO" id="GO:0004845">
    <property type="term" value="F:uracil phosphoribosyltransferase activity"/>
    <property type="evidence" value="ECO:0007669"/>
    <property type="project" value="UniProtKB-EC"/>
</dbReference>
<feature type="domain" description="Phosphoribosyltransferase" evidence="10">
    <location>
        <begin position="8"/>
        <end position="211"/>
    </location>
</feature>
<evidence type="ECO:0000256" key="1">
    <source>
        <dbReference type="ARBA" id="ARBA00001946"/>
    </source>
</evidence>
<dbReference type="InterPro" id="IPR050054">
    <property type="entry name" value="UPRTase/APRTase"/>
</dbReference>
<dbReference type="Pfam" id="PF14681">
    <property type="entry name" value="UPRTase"/>
    <property type="match status" value="1"/>
</dbReference>
<evidence type="ECO:0000313" key="11">
    <source>
        <dbReference type="EMBL" id="ORZ25466.1"/>
    </source>
</evidence>
<evidence type="ECO:0000256" key="2">
    <source>
        <dbReference type="ARBA" id="ARBA00005180"/>
    </source>
</evidence>
<evidence type="ECO:0000256" key="8">
    <source>
        <dbReference type="ARBA" id="ARBA00022741"/>
    </source>
</evidence>
<keyword evidence="8" id="KW-0547">Nucleotide-binding</keyword>
<gene>
    <name evidence="11" type="ORF">BCR42DRAFT_485635</name>
</gene>
<dbReference type="OrthoDB" id="10257085at2759"/>
<keyword evidence="7 11" id="KW-0808">Transferase</keyword>
<evidence type="ECO:0000256" key="9">
    <source>
        <dbReference type="ARBA" id="ARBA00023134"/>
    </source>
</evidence>
<evidence type="ECO:0000256" key="3">
    <source>
        <dbReference type="ARBA" id="ARBA00009516"/>
    </source>
</evidence>
<keyword evidence="12" id="KW-1185">Reference proteome</keyword>
<evidence type="ECO:0000256" key="4">
    <source>
        <dbReference type="ARBA" id="ARBA00011894"/>
    </source>
</evidence>
<keyword evidence="9" id="KW-0342">GTP-binding</keyword>
<dbReference type="CDD" id="cd06223">
    <property type="entry name" value="PRTases_typeI"/>
    <property type="match status" value="1"/>
</dbReference>
<comment type="pathway">
    <text evidence="2">Pyrimidine metabolism; UMP biosynthesis via salvage pathway; UMP from uracil: step 1/1.</text>
</comment>
<dbReference type="InterPro" id="IPR029057">
    <property type="entry name" value="PRTase-like"/>
</dbReference>
<dbReference type="PANTHER" id="PTHR32315:SF4">
    <property type="entry name" value="URACIL PHOSPHORIBOSYLTRANSFERASE, CHLOROPLASTIC"/>
    <property type="match status" value="1"/>
</dbReference>
<dbReference type="Proteomes" id="UP000193560">
    <property type="component" value="Unassembled WGS sequence"/>
</dbReference>